<sequence>MKNKIILLLFLLVGCQQHKPVSIPQPLWRELSNLLGKHKDSPQVKKFTIDNHLKKYSKGSSGGFSNYGKVPYSLLFRQNVISRINIRVSNPPNYSNPVFTEKLPYNLKPEYLPEDVINKLGKPSHHPYREYINYQSLGMVVSFWKNNDGISEISLDLKESKQ</sequence>
<evidence type="ECO:0000313" key="1">
    <source>
        <dbReference type="EMBL" id="WDE95592.1"/>
    </source>
</evidence>
<reference evidence="1 2" key="1">
    <citation type="submission" date="2023-02" db="EMBL/GenBank/DDBJ databases">
        <title>Genome sequence of Lentisphaera profundi SAORIC-696.</title>
        <authorList>
            <person name="Kim e."/>
            <person name="Cho J.-C."/>
            <person name="Choi A."/>
            <person name="Kang I."/>
        </authorList>
    </citation>
    <scope>NUCLEOTIDE SEQUENCE [LARGE SCALE GENOMIC DNA]</scope>
    <source>
        <strain evidence="1 2">SAORIC-696</strain>
    </source>
</reference>
<protein>
    <recommendedName>
        <fullName evidence="3">Lipoprotein</fullName>
    </recommendedName>
</protein>
<proteinExistence type="predicted"/>
<dbReference type="PROSITE" id="PS51257">
    <property type="entry name" value="PROKAR_LIPOPROTEIN"/>
    <property type="match status" value="1"/>
</dbReference>
<evidence type="ECO:0000313" key="2">
    <source>
        <dbReference type="Proteomes" id="UP001214250"/>
    </source>
</evidence>
<evidence type="ECO:0008006" key="3">
    <source>
        <dbReference type="Google" id="ProtNLM"/>
    </source>
</evidence>
<dbReference type="RefSeq" id="WP_274149266.1">
    <property type="nucleotide sequence ID" value="NZ_CP117811.1"/>
</dbReference>
<dbReference type="Proteomes" id="UP001214250">
    <property type="component" value="Chromosome 1"/>
</dbReference>
<organism evidence="1 2">
    <name type="scientific">Lentisphaera profundi</name>
    <dbReference type="NCBI Taxonomy" id="1658616"/>
    <lineage>
        <taxon>Bacteria</taxon>
        <taxon>Pseudomonadati</taxon>
        <taxon>Lentisphaerota</taxon>
        <taxon>Lentisphaeria</taxon>
        <taxon>Lentisphaerales</taxon>
        <taxon>Lentisphaeraceae</taxon>
        <taxon>Lentisphaera</taxon>
    </lineage>
</organism>
<gene>
    <name evidence="1" type="ORF">PQO03_07645</name>
</gene>
<accession>A0ABY7VRS8</accession>
<dbReference type="EMBL" id="CP117811">
    <property type="protein sequence ID" value="WDE95592.1"/>
    <property type="molecule type" value="Genomic_DNA"/>
</dbReference>
<name>A0ABY7VRS8_9BACT</name>
<keyword evidence="2" id="KW-1185">Reference proteome</keyword>